<dbReference type="KEGG" id="rsb:RS694_11610"/>
<protein>
    <recommendedName>
        <fullName evidence="2">Beta-ketoacyl synthase-like N-terminal domain-containing protein</fullName>
    </recommendedName>
</protein>
<feature type="compositionally biased region" description="Polar residues" evidence="1">
    <location>
        <begin position="248"/>
        <end position="266"/>
    </location>
</feature>
<dbReference type="GO" id="GO:0016746">
    <property type="term" value="F:acyltransferase activity"/>
    <property type="evidence" value="ECO:0007669"/>
    <property type="project" value="InterPro"/>
</dbReference>
<dbReference type="AlphaFoldDB" id="A0A1P8KAS1"/>
<evidence type="ECO:0000259" key="2">
    <source>
        <dbReference type="Pfam" id="PF13723"/>
    </source>
</evidence>
<dbReference type="InterPro" id="IPR016039">
    <property type="entry name" value="Thiolase-like"/>
</dbReference>
<evidence type="ECO:0000313" key="3">
    <source>
        <dbReference type="EMBL" id="APW43109.1"/>
    </source>
</evidence>
<evidence type="ECO:0000313" key="4">
    <source>
        <dbReference type="Proteomes" id="UP000186110"/>
    </source>
</evidence>
<gene>
    <name evidence="3" type="ORF">RS694_11610</name>
</gene>
<dbReference type="STRING" id="1484693.RS694_11610"/>
<sequence>MLEFEFTVLDWSAYAAGLGNQQDWLDWAARPPQLPTIDAQAAPALTEMPAMMRRRLSPLGRYACQVAWWCQQQPDSAPLVFASRYGDAAHTLTLLKELVQGQSLSPTAFSLSVHNAFSAVYGIARGHTGNALAVSAGRASVGAALVEAAALLADGAPDVLIVFYEAPLPQHYRVFHDEALAEYAWCWRISKPVASRPLVRVRVDVPSDPIDHSADATPAAWPSGLAVLRHVLQQMAQPEVQAGGHTDASLQRQDRPGSQWTWSAHA</sequence>
<feature type="domain" description="Beta-ketoacyl synthase-like N-terminal" evidence="2">
    <location>
        <begin position="24"/>
        <end position="241"/>
    </location>
</feature>
<dbReference type="InterPro" id="IPR014030">
    <property type="entry name" value="Ketoacyl_synth_N"/>
</dbReference>
<dbReference type="Gene3D" id="3.40.47.10">
    <property type="match status" value="1"/>
</dbReference>
<dbReference type="EMBL" id="CP019239">
    <property type="protein sequence ID" value="APW43109.1"/>
    <property type="molecule type" value="Genomic_DNA"/>
</dbReference>
<organism evidence="3 4">
    <name type="scientific">Rhodoferax saidenbachensis</name>
    <dbReference type="NCBI Taxonomy" id="1484693"/>
    <lineage>
        <taxon>Bacteria</taxon>
        <taxon>Pseudomonadati</taxon>
        <taxon>Pseudomonadota</taxon>
        <taxon>Betaproteobacteria</taxon>
        <taxon>Burkholderiales</taxon>
        <taxon>Comamonadaceae</taxon>
        <taxon>Rhodoferax</taxon>
    </lineage>
</organism>
<accession>A0A1P8KAS1</accession>
<evidence type="ECO:0000256" key="1">
    <source>
        <dbReference type="SAM" id="MobiDB-lite"/>
    </source>
</evidence>
<dbReference type="Pfam" id="PF13723">
    <property type="entry name" value="Ketoacyl-synt_2"/>
    <property type="match status" value="1"/>
</dbReference>
<dbReference type="Proteomes" id="UP000186110">
    <property type="component" value="Chromosome"/>
</dbReference>
<name>A0A1P8KAS1_9BURK</name>
<proteinExistence type="predicted"/>
<dbReference type="SUPFAM" id="SSF53901">
    <property type="entry name" value="Thiolase-like"/>
    <property type="match status" value="1"/>
</dbReference>
<reference evidence="3" key="1">
    <citation type="submission" date="2017-01" db="EMBL/GenBank/DDBJ databases">
        <authorList>
            <person name="Mah S.A."/>
            <person name="Swanson W.J."/>
            <person name="Moy G.W."/>
            <person name="Vacquier V.D."/>
        </authorList>
    </citation>
    <scope>NUCLEOTIDE SEQUENCE [LARGE SCALE GENOMIC DNA]</scope>
    <source>
        <strain evidence="3">DSM 22694</strain>
    </source>
</reference>
<dbReference type="eggNOG" id="ENOG5032YZ0">
    <property type="taxonomic scope" value="Bacteria"/>
</dbReference>
<feature type="region of interest" description="Disordered" evidence="1">
    <location>
        <begin position="239"/>
        <end position="266"/>
    </location>
</feature>
<keyword evidence="4" id="KW-1185">Reference proteome</keyword>